<dbReference type="SUPFAM" id="SSF103481">
    <property type="entry name" value="Multidrug resistance efflux transporter EmrE"/>
    <property type="match status" value="2"/>
</dbReference>
<dbReference type="PANTHER" id="PTHR42920">
    <property type="entry name" value="OS03G0707200 PROTEIN-RELATED"/>
    <property type="match status" value="1"/>
</dbReference>
<organism evidence="9">
    <name type="scientific">bioreactor metagenome</name>
    <dbReference type="NCBI Taxonomy" id="1076179"/>
    <lineage>
        <taxon>unclassified sequences</taxon>
        <taxon>metagenomes</taxon>
        <taxon>ecological metagenomes</taxon>
    </lineage>
</organism>
<accession>A0A644V7S0</accession>
<dbReference type="EMBL" id="VSSQ01000228">
    <property type="protein sequence ID" value="MPL86822.1"/>
    <property type="molecule type" value="Genomic_DNA"/>
</dbReference>
<feature type="transmembrane region" description="Helical" evidence="7">
    <location>
        <begin position="171"/>
        <end position="193"/>
    </location>
</feature>
<feature type="transmembrane region" description="Helical" evidence="7">
    <location>
        <begin position="205"/>
        <end position="225"/>
    </location>
</feature>
<feature type="transmembrane region" description="Helical" evidence="7">
    <location>
        <begin position="122"/>
        <end position="141"/>
    </location>
</feature>
<feature type="transmembrane region" description="Helical" evidence="7">
    <location>
        <begin position="26"/>
        <end position="44"/>
    </location>
</feature>
<dbReference type="InterPro" id="IPR000620">
    <property type="entry name" value="EamA_dom"/>
</dbReference>
<sequence>MRGGEYEKPHHCPGPMEGMHVSAGRLAIGFAVLAALLYGISAPVSKILLETTSPELMAALLYLGAGLGMFAVNLVTRRRSRERKEAPLSRNDLPFVVGMILLDIAAPILLMLGLSLTTAANASLLNNFEIVVTALVALLIFREAIGRRLWIAILLIVLGSVLLTVEDMSSFSFSAGSILVILACVCWGVENNCTRMLSLKNPMQIVVVKGFGAGFGALLIAVLASGMETDLVSVIAALVLGFFAYGLSIYLYVRAQRDLGAARTSAFYAVAPFIGAGISFAVFQTPLTPLFALAAGIMVLGAYFAATGGHTHFHIHERVTHEHRHQHDDGHHSHVHDPPVEGEHSHEHTHAYMEHDHPHGEDMHHVHVHEEKK</sequence>
<comment type="caution">
    <text evidence="9">The sequence shown here is derived from an EMBL/GenBank/DDBJ whole genome shotgun (WGS) entry which is preliminary data.</text>
</comment>
<feature type="transmembrane region" description="Helical" evidence="7">
    <location>
        <begin position="231"/>
        <end position="253"/>
    </location>
</feature>
<comment type="subcellular location">
    <subcellularLocation>
        <location evidence="1">Cell membrane</location>
        <topology evidence="1">Multi-pass membrane protein</topology>
    </subcellularLocation>
</comment>
<evidence type="ECO:0000256" key="4">
    <source>
        <dbReference type="ARBA" id="ARBA00022989"/>
    </source>
</evidence>
<dbReference type="Pfam" id="PF00892">
    <property type="entry name" value="EamA"/>
    <property type="match status" value="2"/>
</dbReference>
<feature type="transmembrane region" description="Helical" evidence="7">
    <location>
        <begin position="56"/>
        <end position="75"/>
    </location>
</feature>
<evidence type="ECO:0000256" key="7">
    <source>
        <dbReference type="SAM" id="Phobius"/>
    </source>
</evidence>
<feature type="domain" description="EamA" evidence="8">
    <location>
        <begin position="176"/>
        <end position="305"/>
    </location>
</feature>
<feature type="transmembrane region" description="Helical" evidence="7">
    <location>
        <begin position="148"/>
        <end position="165"/>
    </location>
</feature>
<gene>
    <name evidence="9" type="ORF">SDC9_32809</name>
</gene>
<evidence type="ECO:0000313" key="9">
    <source>
        <dbReference type="EMBL" id="MPL86822.1"/>
    </source>
</evidence>
<feature type="transmembrane region" description="Helical" evidence="7">
    <location>
        <begin position="95"/>
        <end position="116"/>
    </location>
</feature>
<evidence type="ECO:0000256" key="5">
    <source>
        <dbReference type="ARBA" id="ARBA00023136"/>
    </source>
</evidence>
<protein>
    <recommendedName>
        <fullName evidence="8">EamA domain-containing protein</fullName>
    </recommendedName>
</protein>
<evidence type="ECO:0000256" key="1">
    <source>
        <dbReference type="ARBA" id="ARBA00004651"/>
    </source>
</evidence>
<feature type="region of interest" description="Disordered" evidence="6">
    <location>
        <begin position="324"/>
        <end position="347"/>
    </location>
</feature>
<dbReference type="AlphaFoldDB" id="A0A644V7S0"/>
<feature type="transmembrane region" description="Helical" evidence="7">
    <location>
        <begin position="289"/>
        <end position="306"/>
    </location>
</feature>
<evidence type="ECO:0000259" key="8">
    <source>
        <dbReference type="Pfam" id="PF00892"/>
    </source>
</evidence>
<dbReference type="InterPro" id="IPR051258">
    <property type="entry name" value="Diverse_Substrate_Transporter"/>
</dbReference>
<dbReference type="InterPro" id="IPR037185">
    <property type="entry name" value="EmrE-like"/>
</dbReference>
<dbReference type="PANTHER" id="PTHR42920:SF11">
    <property type="entry name" value="INNER MEMBRANE PROTEIN YTFF"/>
    <property type="match status" value="1"/>
</dbReference>
<evidence type="ECO:0000256" key="2">
    <source>
        <dbReference type="ARBA" id="ARBA00022475"/>
    </source>
</evidence>
<feature type="domain" description="EamA" evidence="8">
    <location>
        <begin position="27"/>
        <end position="164"/>
    </location>
</feature>
<reference evidence="9" key="1">
    <citation type="submission" date="2019-08" db="EMBL/GenBank/DDBJ databases">
        <authorList>
            <person name="Kucharzyk K."/>
            <person name="Murdoch R.W."/>
            <person name="Higgins S."/>
            <person name="Loffler F."/>
        </authorList>
    </citation>
    <scope>NUCLEOTIDE SEQUENCE</scope>
</reference>
<name>A0A644V7S0_9ZZZZ</name>
<evidence type="ECO:0000256" key="6">
    <source>
        <dbReference type="SAM" id="MobiDB-lite"/>
    </source>
</evidence>
<keyword evidence="3 7" id="KW-0812">Transmembrane</keyword>
<keyword evidence="2" id="KW-1003">Cell membrane</keyword>
<keyword evidence="4 7" id="KW-1133">Transmembrane helix</keyword>
<feature type="region of interest" description="Disordered" evidence="6">
    <location>
        <begin position="354"/>
        <end position="373"/>
    </location>
</feature>
<dbReference type="GO" id="GO:0005886">
    <property type="term" value="C:plasma membrane"/>
    <property type="evidence" value="ECO:0007669"/>
    <property type="project" value="UniProtKB-SubCell"/>
</dbReference>
<proteinExistence type="predicted"/>
<evidence type="ECO:0000256" key="3">
    <source>
        <dbReference type="ARBA" id="ARBA00022692"/>
    </source>
</evidence>
<keyword evidence="5 7" id="KW-0472">Membrane</keyword>
<feature type="transmembrane region" description="Helical" evidence="7">
    <location>
        <begin position="265"/>
        <end position="283"/>
    </location>
</feature>